<protein>
    <submittedName>
        <fullName evidence="1">Uncharacterized protein</fullName>
    </submittedName>
</protein>
<evidence type="ECO:0000313" key="1">
    <source>
        <dbReference type="EMBL" id="KAF9458745.1"/>
    </source>
</evidence>
<gene>
    <name evidence="1" type="ORF">BDZ94DRAFT_1269942</name>
</gene>
<name>A0A9P5XXS7_9AGAR</name>
<dbReference type="AlphaFoldDB" id="A0A9P5XXS7"/>
<accession>A0A9P5XXS7</accession>
<dbReference type="Proteomes" id="UP000807353">
    <property type="component" value="Unassembled WGS sequence"/>
</dbReference>
<keyword evidence="2" id="KW-1185">Reference proteome</keyword>
<dbReference type="EMBL" id="MU150332">
    <property type="protein sequence ID" value="KAF9458745.1"/>
    <property type="molecule type" value="Genomic_DNA"/>
</dbReference>
<comment type="caution">
    <text evidence="1">The sequence shown here is derived from an EMBL/GenBank/DDBJ whole genome shotgun (WGS) entry which is preliminary data.</text>
</comment>
<sequence>MLPIFYENFIKSFSVYVGAKRFVYKFLYSQDTRLTLLKLICRYLQAMFCLCVDFICEML</sequence>
<proteinExistence type="predicted"/>
<organism evidence="1 2">
    <name type="scientific">Collybia nuda</name>
    <dbReference type="NCBI Taxonomy" id="64659"/>
    <lineage>
        <taxon>Eukaryota</taxon>
        <taxon>Fungi</taxon>
        <taxon>Dikarya</taxon>
        <taxon>Basidiomycota</taxon>
        <taxon>Agaricomycotina</taxon>
        <taxon>Agaricomycetes</taxon>
        <taxon>Agaricomycetidae</taxon>
        <taxon>Agaricales</taxon>
        <taxon>Tricholomatineae</taxon>
        <taxon>Clitocybaceae</taxon>
        <taxon>Collybia</taxon>
    </lineage>
</organism>
<evidence type="ECO:0000313" key="2">
    <source>
        <dbReference type="Proteomes" id="UP000807353"/>
    </source>
</evidence>
<reference evidence="1" key="1">
    <citation type="submission" date="2020-11" db="EMBL/GenBank/DDBJ databases">
        <authorList>
            <consortium name="DOE Joint Genome Institute"/>
            <person name="Ahrendt S."/>
            <person name="Riley R."/>
            <person name="Andreopoulos W."/>
            <person name="Labutti K."/>
            <person name="Pangilinan J."/>
            <person name="Ruiz-Duenas F.J."/>
            <person name="Barrasa J.M."/>
            <person name="Sanchez-Garcia M."/>
            <person name="Camarero S."/>
            <person name="Miyauchi S."/>
            <person name="Serrano A."/>
            <person name="Linde D."/>
            <person name="Babiker R."/>
            <person name="Drula E."/>
            <person name="Ayuso-Fernandez I."/>
            <person name="Pacheco R."/>
            <person name="Padilla G."/>
            <person name="Ferreira P."/>
            <person name="Barriuso J."/>
            <person name="Kellner H."/>
            <person name="Castanera R."/>
            <person name="Alfaro M."/>
            <person name="Ramirez L."/>
            <person name="Pisabarro A.G."/>
            <person name="Kuo A."/>
            <person name="Tritt A."/>
            <person name="Lipzen A."/>
            <person name="He G."/>
            <person name="Yan M."/>
            <person name="Ng V."/>
            <person name="Cullen D."/>
            <person name="Martin F."/>
            <person name="Rosso M.-N."/>
            <person name="Henrissat B."/>
            <person name="Hibbett D."/>
            <person name="Martinez A.T."/>
            <person name="Grigoriev I.V."/>
        </authorList>
    </citation>
    <scope>NUCLEOTIDE SEQUENCE</scope>
    <source>
        <strain evidence="1">CBS 247.69</strain>
    </source>
</reference>